<evidence type="ECO:0000313" key="2">
    <source>
        <dbReference type="EMBL" id="QHT16392.1"/>
    </source>
</evidence>
<dbReference type="AlphaFoldDB" id="A0A6C0DJ58"/>
<feature type="region of interest" description="Disordered" evidence="1">
    <location>
        <begin position="166"/>
        <end position="228"/>
    </location>
</feature>
<organism evidence="2">
    <name type="scientific">viral metagenome</name>
    <dbReference type="NCBI Taxonomy" id="1070528"/>
    <lineage>
        <taxon>unclassified sequences</taxon>
        <taxon>metagenomes</taxon>
        <taxon>organismal metagenomes</taxon>
    </lineage>
</organism>
<name>A0A6C0DJ58_9ZZZZ</name>
<dbReference type="EMBL" id="MN739623">
    <property type="protein sequence ID" value="QHT16392.1"/>
    <property type="molecule type" value="Genomic_DNA"/>
</dbReference>
<sequence>MSTLSQHSLNIIIVEKTGELKALNIKDFKEDELYKKCGFKKATDFSKQTEWNVKMDGNKYTVHVYAKLDGRANSENKYDFPPPIDNKLFFGNCAIVAKKLDVGQDGTSMYNYVNLTLELWGKIYEKLFGGFEDLALTALDDENEIDELKNVPKDKKTKTGYLKDGFVVDSSETDESEYDGSDEDDDDEEECDDETNNDEKIEEDLELEEDIGSELSEDNYDYSSDEDK</sequence>
<proteinExistence type="predicted"/>
<reference evidence="2" key="1">
    <citation type="journal article" date="2020" name="Nature">
        <title>Giant virus diversity and host interactions through global metagenomics.</title>
        <authorList>
            <person name="Schulz F."/>
            <person name="Roux S."/>
            <person name="Paez-Espino D."/>
            <person name="Jungbluth S."/>
            <person name="Walsh D.A."/>
            <person name="Denef V.J."/>
            <person name="McMahon K.D."/>
            <person name="Konstantinidis K.T."/>
            <person name="Eloe-Fadrosh E.A."/>
            <person name="Kyrpides N.C."/>
            <person name="Woyke T."/>
        </authorList>
    </citation>
    <scope>NUCLEOTIDE SEQUENCE</scope>
    <source>
        <strain evidence="2">GVMAG-M-3300023174-182</strain>
    </source>
</reference>
<evidence type="ECO:0000256" key="1">
    <source>
        <dbReference type="SAM" id="MobiDB-lite"/>
    </source>
</evidence>
<accession>A0A6C0DJ58</accession>
<protein>
    <submittedName>
        <fullName evidence="2">Uncharacterized protein</fullName>
    </submittedName>
</protein>
<feature type="compositionally biased region" description="Acidic residues" evidence="1">
    <location>
        <begin position="171"/>
        <end position="228"/>
    </location>
</feature>